<dbReference type="GO" id="GO:0005829">
    <property type="term" value="C:cytosol"/>
    <property type="evidence" value="ECO:0007669"/>
    <property type="project" value="TreeGrafter"/>
</dbReference>
<keyword evidence="5 8" id="KW-0521">NADP</keyword>
<protein>
    <recommendedName>
        <fullName evidence="3 8">Dihydrofolate reductase</fullName>
        <ecNumber evidence="3 8">1.5.1.3</ecNumber>
    </recommendedName>
</protein>
<dbReference type="PRINTS" id="PR00070">
    <property type="entry name" value="DHFR"/>
</dbReference>
<evidence type="ECO:0000256" key="3">
    <source>
        <dbReference type="ARBA" id="ARBA00012856"/>
    </source>
</evidence>
<dbReference type="Proteomes" id="UP000009284">
    <property type="component" value="Chromosome"/>
</dbReference>
<feature type="domain" description="DHFR" evidence="10">
    <location>
        <begin position="3"/>
        <end position="162"/>
    </location>
</feature>
<evidence type="ECO:0000256" key="2">
    <source>
        <dbReference type="ARBA" id="ARBA00009539"/>
    </source>
</evidence>
<dbReference type="InterPro" id="IPR012259">
    <property type="entry name" value="DHFR"/>
</dbReference>
<dbReference type="Pfam" id="PF00186">
    <property type="entry name" value="DHFR_1"/>
    <property type="match status" value="1"/>
</dbReference>
<evidence type="ECO:0000256" key="5">
    <source>
        <dbReference type="ARBA" id="ARBA00022857"/>
    </source>
</evidence>
<dbReference type="GO" id="GO:0046452">
    <property type="term" value="P:dihydrofolate metabolic process"/>
    <property type="evidence" value="ECO:0007669"/>
    <property type="project" value="TreeGrafter"/>
</dbReference>
<dbReference type="PROSITE" id="PS51330">
    <property type="entry name" value="DHFR_2"/>
    <property type="match status" value="1"/>
</dbReference>
<organism evidence="11 12">
    <name type="scientific">Taylorella asinigenitalis (strain MCE3)</name>
    <dbReference type="NCBI Taxonomy" id="1008459"/>
    <lineage>
        <taxon>Bacteria</taxon>
        <taxon>Pseudomonadati</taxon>
        <taxon>Pseudomonadota</taxon>
        <taxon>Betaproteobacteria</taxon>
        <taxon>Burkholderiales</taxon>
        <taxon>Alcaligenaceae</taxon>
        <taxon>Taylorella</taxon>
    </lineage>
</organism>
<evidence type="ECO:0000256" key="4">
    <source>
        <dbReference type="ARBA" id="ARBA00022563"/>
    </source>
</evidence>
<dbReference type="InterPro" id="IPR017925">
    <property type="entry name" value="DHFR_CS"/>
</dbReference>
<evidence type="ECO:0000313" key="11">
    <source>
        <dbReference type="EMBL" id="AEP36109.1"/>
    </source>
</evidence>
<dbReference type="Gene3D" id="3.40.430.10">
    <property type="entry name" value="Dihydrofolate Reductase, subunit A"/>
    <property type="match status" value="1"/>
</dbReference>
<dbReference type="GO" id="GO:0004146">
    <property type="term" value="F:dihydrofolate reductase activity"/>
    <property type="evidence" value="ECO:0007669"/>
    <property type="project" value="UniProtKB-EC"/>
</dbReference>
<comment type="pathway">
    <text evidence="1 8">Cofactor biosynthesis; tetrahydrofolate biosynthesis; 5,6,7,8-tetrahydrofolate from 7,8-dihydrofolate: step 1/1.</text>
</comment>
<dbReference type="PIRSF" id="PIRSF000194">
    <property type="entry name" value="DHFR"/>
    <property type="match status" value="1"/>
</dbReference>
<dbReference type="GO" id="GO:0046654">
    <property type="term" value="P:tetrahydrofolate biosynthetic process"/>
    <property type="evidence" value="ECO:0007669"/>
    <property type="project" value="UniProtKB-UniPathway"/>
</dbReference>
<evidence type="ECO:0000256" key="9">
    <source>
        <dbReference type="RuleBase" id="RU004474"/>
    </source>
</evidence>
<dbReference type="CDD" id="cd00209">
    <property type="entry name" value="DHFR"/>
    <property type="match status" value="1"/>
</dbReference>
<dbReference type="GO" id="GO:0006730">
    <property type="term" value="P:one-carbon metabolic process"/>
    <property type="evidence" value="ECO:0007669"/>
    <property type="project" value="UniProtKB-KW"/>
</dbReference>
<keyword evidence="6 8" id="KW-0560">Oxidoreductase</keyword>
<comment type="function">
    <text evidence="7 8">Key enzyme in folate metabolism. Catalyzes an essential reaction for de novo glycine and purine synthesis, and for DNA precursor synthesis.</text>
</comment>
<reference key="1">
    <citation type="submission" date="2011-09" db="EMBL/GenBank/DDBJ databases">
        <title>Genomic characterization of the Taylorella genus.</title>
        <authorList>
            <person name="Hebert L."/>
            <person name="Moumen B."/>
            <person name="Pons N."/>
            <person name="Duquesne F."/>
            <person name="Breuil M.-F."/>
            <person name="Goux D."/>
            <person name="Batto J.-M."/>
            <person name="Renault P."/>
            <person name="Laugier C."/>
            <person name="Petry S."/>
        </authorList>
    </citation>
    <scope>NUCLEOTIDE SEQUENCE</scope>
    <source>
        <strain>MCE3</strain>
    </source>
</reference>
<dbReference type="STRING" id="1008459.TASI_0327"/>
<dbReference type="InterPro" id="IPR001796">
    <property type="entry name" value="DHFR_dom"/>
</dbReference>
<dbReference type="UniPathway" id="UPA00077">
    <property type="reaction ID" value="UER00158"/>
</dbReference>
<dbReference type="KEGG" id="tas:TASI_0327"/>
<keyword evidence="4 8" id="KW-0554">One-carbon metabolism</keyword>
<evidence type="ECO:0000313" key="12">
    <source>
        <dbReference type="Proteomes" id="UP000009284"/>
    </source>
</evidence>
<keyword evidence="12" id="KW-1185">Reference proteome</keyword>
<name>G4QCH9_TAYAM</name>
<evidence type="ECO:0000256" key="6">
    <source>
        <dbReference type="ARBA" id="ARBA00023002"/>
    </source>
</evidence>
<dbReference type="HOGENOM" id="CLU_043966_5_1_4"/>
<dbReference type="EMBL" id="CP003059">
    <property type="protein sequence ID" value="AEP36109.1"/>
    <property type="molecule type" value="Genomic_DNA"/>
</dbReference>
<dbReference type="eggNOG" id="COG0262">
    <property type="taxonomic scope" value="Bacteria"/>
</dbReference>
<dbReference type="EC" id="1.5.1.3" evidence="3 8"/>
<dbReference type="InterPro" id="IPR024072">
    <property type="entry name" value="DHFR-like_dom_sf"/>
</dbReference>
<evidence type="ECO:0000256" key="7">
    <source>
        <dbReference type="ARBA" id="ARBA00025067"/>
    </source>
</evidence>
<dbReference type="RefSeq" id="WP_014111007.1">
    <property type="nucleotide sequence ID" value="NC_016043.1"/>
</dbReference>
<accession>G4QCH9</accession>
<dbReference type="PROSITE" id="PS00075">
    <property type="entry name" value="DHFR_1"/>
    <property type="match status" value="1"/>
</dbReference>
<dbReference type="SUPFAM" id="SSF53597">
    <property type="entry name" value="Dihydrofolate reductase-like"/>
    <property type="match status" value="1"/>
</dbReference>
<dbReference type="GO" id="GO:0070401">
    <property type="term" value="F:NADP+ binding"/>
    <property type="evidence" value="ECO:0007669"/>
    <property type="project" value="UniProtKB-ARBA"/>
</dbReference>
<dbReference type="FunFam" id="3.40.430.10:FF:000001">
    <property type="entry name" value="Dihydrofolate reductase"/>
    <property type="match status" value="1"/>
</dbReference>
<dbReference type="OrthoDB" id="9804315at2"/>
<evidence type="ECO:0000256" key="1">
    <source>
        <dbReference type="ARBA" id="ARBA00004903"/>
    </source>
</evidence>
<reference evidence="11 12" key="2">
    <citation type="journal article" date="2012" name="PLoS ONE">
        <title>Genomic characterization of the taylorella genus.</title>
        <authorList>
            <person name="Hebert L."/>
            <person name="Moumen B."/>
            <person name="Pons N."/>
            <person name="Duquesne F."/>
            <person name="Breuil M.F."/>
            <person name="Goux D."/>
            <person name="Batto J.M."/>
            <person name="Laugier C."/>
            <person name="Renault P."/>
            <person name="Petry S."/>
        </authorList>
    </citation>
    <scope>NUCLEOTIDE SEQUENCE [LARGE SCALE GENOMIC DNA]</scope>
    <source>
        <strain evidence="11 12">MCE3</strain>
    </source>
</reference>
<dbReference type="PANTHER" id="PTHR48069">
    <property type="entry name" value="DIHYDROFOLATE REDUCTASE"/>
    <property type="match status" value="1"/>
</dbReference>
<evidence type="ECO:0000256" key="8">
    <source>
        <dbReference type="PIRNR" id="PIRNR000194"/>
    </source>
</evidence>
<dbReference type="PANTHER" id="PTHR48069:SF3">
    <property type="entry name" value="DIHYDROFOLATE REDUCTASE"/>
    <property type="match status" value="1"/>
</dbReference>
<dbReference type="AlphaFoldDB" id="G4QCH9"/>
<evidence type="ECO:0000259" key="10">
    <source>
        <dbReference type="PROSITE" id="PS51330"/>
    </source>
</evidence>
<gene>
    <name evidence="11" type="ordered locus">TASI_0327</name>
</gene>
<sequence>MPKICLIVAYSKNHVIGLDGDMPWRLKGDLAYFKKTTMGCPIIMGRKTRDSLGRPLPGRLNIAITRDKTYKAEGTETLPSIEDALKFAQKHSETRDIFIIGGGQIYKQALPLADRVYATEIQHEFKGDTFFPQLDGSEWIEISRDPQPEENGISYDFVVYEKGVKSET</sequence>
<comment type="similarity">
    <text evidence="2 8 9">Belongs to the dihydrofolate reductase family.</text>
</comment>
<dbReference type="GO" id="GO:0046655">
    <property type="term" value="P:folic acid metabolic process"/>
    <property type="evidence" value="ECO:0007669"/>
    <property type="project" value="TreeGrafter"/>
</dbReference>
<proteinExistence type="inferred from homology"/>
<comment type="catalytic activity">
    <reaction evidence="8">
        <text>(6S)-5,6,7,8-tetrahydrofolate + NADP(+) = 7,8-dihydrofolate + NADPH + H(+)</text>
        <dbReference type="Rhea" id="RHEA:15009"/>
        <dbReference type="ChEBI" id="CHEBI:15378"/>
        <dbReference type="ChEBI" id="CHEBI:57451"/>
        <dbReference type="ChEBI" id="CHEBI:57453"/>
        <dbReference type="ChEBI" id="CHEBI:57783"/>
        <dbReference type="ChEBI" id="CHEBI:58349"/>
        <dbReference type="EC" id="1.5.1.3"/>
    </reaction>
</comment>